<sequence length="122" mass="13836">MASPRNTFHWADYLIFILTLVISALVGIFFAWKDKRDQSTANFLLGGRQMSILPVTLSLMATFLSAVLVLGVPTEIFYNGTMYWLICFSNLLTFPIAAHGFLPVFHKLELTSAYELKRPVFQ</sequence>
<evidence type="ECO:0000256" key="11">
    <source>
        <dbReference type="RuleBase" id="RU362091"/>
    </source>
</evidence>
<keyword evidence="4" id="KW-1003">Cell membrane</keyword>
<keyword evidence="5 12" id="KW-0812">Transmembrane</keyword>
<dbReference type="PANTHER" id="PTHR42985:SF2">
    <property type="entry name" value="SODIUM-DEPENDENT MULTIVITAMIN TRANSPORTER"/>
    <property type="match status" value="1"/>
</dbReference>
<keyword evidence="14" id="KW-1185">Reference proteome</keyword>
<feature type="transmembrane region" description="Helical" evidence="12">
    <location>
        <begin position="52"/>
        <end position="70"/>
    </location>
</feature>
<evidence type="ECO:0000256" key="7">
    <source>
        <dbReference type="ARBA" id="ARBA00023053"/>
    </source>
</evidence>
<dbReference type="AlphaFoldDB" id="A0AAE0WD36"/>
<dbReference type="InterPro" id="IPR001734">
    <property type="entry name" value="Na/solute_symporter"/>
</dbReference>
<evidence type="ECO:0008006" key="15">
    <source>
        <dbReference type="Google" id="ProtNLM"/>
    </source>
</evidence>
<protein>
    <recommendedName>
        <fullName evidence="15">Sodium-dependent multivitamin transporter</fullName>
    </recommendedName>
</protein>
<evidence type="ECO:0000313" key="14">
    <source>
        <dbReference type="Proteomes" id="UP001195483"/>
    </source>
</evidence>
<feature type="transmembrane region" description="Helical" evidence="12">
    <location>
        <begin position="82"/>
        <end position="102"/>
    </location>
</feature>
<name>A0AAE0WD36_9BIVA</name>
<dbReference type="Pfam" id="PF00474">
    <property type="entry name" value="SSF"/>
    <property type="match status" value="1"/>
</dbReference>
<evidence type="ECO:0000256" key="2">
    <source>
        <dbReference type="ARBA" id="ARBA00006434"/>
    </source>
</evidence>
<evidence type="ECO:0000256" key="10">
    <source>
        <dbReference type="ARBA" id="ARBA00023201"/>
    </source>
</evidence>
<keyword evidence="10" id="KW-0739">Sodium transport</keyword>
<reference evidence="13" key="1">
    <citation type="journal article" date="2021" name="Genome Biol. Evol.">
        <title>A High-Quality Reference Genome for a Parasitic Bivalve with Doubly Uniparental Inheritance (Bivalvia: Unionida).</title>
        <authorList>
            <person name="Smith C.H."/>
        </authorList>
    </citation>
    <scope>NUCLEOTIDE SEQUENCE</scope>
    <source>
        <strain evidence="13">CHS0354</strain>
    </source>
</reference>
<dbReference type="InterPro" id="IPR051163">
    <property type="entry name" value="Sodium:Solute_Symporter_SSF"/>
</dbReference>
<dbReference type="PROSITE" id="PS50283">
    <property type="entry name" value="NA_SOLUT_SYMP_3"/>
    <property type="match status" value="1"/>
</dbReference>
<evidence type="ECO:0000256" key="3">
    <source>
        <dbReference type="ARBA" id="ARBA00022448"/>
    </source>
</evidence>
<keyword evidence="7" id="KW-0915">Sodium</keyword>
<dbReference type="Proteomes" id="UP001195483">
    <property type="component" value="Unassembled WGS sequence"/>
</dbReference>
<dbReference type="EMBL" id="JAEAOA010001777">
    <property type="protein sequence ID" value="KAK3610276.1"/>
    <property type="molecule type" value="Genomic_DNA"/>
</dbReference>
<reference evidence="13" key="2">
    <citation type="journal article" date="2021" name="Genome Biol. Evol.">
        <title>Developing a high-quality reference genome for a parasitic bivalve with doubly uniparental inheritance (Bivalvia: Unionida).</title>
        <authorList>
            <person name="Smith C.H."/>
        </authorList>
    </citation>
    <scope>NUCLEOTIDE SEQUENCE</scope>
    <source>
        <strain evidence="13">CHS0354</strain>
        <tissue evidence="13">Mantle</tissue>
    </source>
</reference>
<gene>
    <name evidence="13" type="ORF">CHS0354_029736</name>
</gene>
<reference evidence="13" key="3">
    <citation type="submission" date="2023-05" db="EMBL/GenBank/DDBJ databases">
        <authorList>
            <person name="Smith C.H."/>
        </authorList>
    </citation>
    <scope>NUCLEOTIDE SEQUENCE</scope>
    <source>
        <strain evidence="13">CHS0354</strain>
        <tissue evidence="13">Mantle</tissue>
    </source>
</reference>
<dbReference type="PANTHER" id="PTHR42985">
    <property type="entry name" value="SODIUM-COUPLED MONOCARBOXYLATE TRANSPORTER"/>
    <property type="match status" value="1"/>
</dbReference>
<dbReference type="GO" id="GO:0015293">
    <property type="term" value="F:symporter activity"/>
    <property type="evidence" value="ECO:0007669"/>
    <property type="project" value="TreeGrafter"/>
</dbReference>
<dbReference type="InterPro" id="IPR038377">
    <property type="entry name" value="Na/Glc_symporter_sf"/>
</dbReference>
<comment type="subcellular location">
    <subcellularLocation>
        <location evidence="1">Cell membrane</location>
        <topology evidence="1">Multi-pass membrane protein</topology>
    </subcellularLocation>
</comment>
<dbReference type="GO" id="GO:0006814">
    <property type="term" value="P:sodium ion transport"/>
    <property type="evidence" value="ECO:0007669"/>
    <property type="project" value="UniProtKB-KW"/>
</dbReference>
<evidence type="ECO:0000256" key="6">
    <source>
        <dbReference type="ARBA" id="ARBA00022989"/>
    </source>
</evidence>
<comment type="caution">
    <text evidence="13">The sequence shown here is derived from an EMBL/GenBank/DDBJ whole genome shotgun (WGS) entry which is preliminary data.</text>
</comment>
<organism evidence="13 14">
    <name type="scientific">Potamilus streckersoni</name>
    <dbReference type="NCBI Taxonomy" id="2493646"/>
    <lineage>
        <taxon>Eukaryota</taxon>
        <taxon>Metazoa</taxon>
        <taxon>Spiralia</taxon>
        <taxon>Lophotrochozoa</taxon>
        <taxon>Mollusca</taxon>
        <taxon>Bivalvia</taxon>
        <taxon>Autobranchia</taxon>
        <taxon>Heteroconchia</taxon>
        <taxon>Palaeoheterodonta</taxon>
        <taxon>Unionida</taxon>
        <taxon>Unionoidea</taxon>
        <taxon>Unionidae</taxon>
        <taxon>Ambleminae</taxon>
        <taxon>Lampsilini</taxon>
        <taxon>Potamilus</taxon>
    </lineage>
</organism>
<feature type="transmembrane region" description="Helical" evidence="12">
    <location>
        <begin position="13"/>
        <end position="32"/>
    </location>
</feature>
<keyword evidence="9 12" id="KW-0472">Membrane</keyword>
<evidence type="ECO:0000256" key="5">
    <source>
        <dbReference type="ARBA" id="ARBA00022692"/>
    </source>
</evidence>
<keyword evidence="8" id="KW-0406">Ion transport</keyword>
<evidence type="ECO:0000313" key="13">
    <source>
        <dbReference type="EMBL" id="KAK3610276.1"/>
    </source>
</evidence>
<evidence type="ECO:0000256" key="12">
    <source>
        <dbReference type="SAM" id="Phobius"/>
    </source>
</evidence>
<comment type="similarity">
    <text evidence="2 11">Belongs to the sodium:solute symporter (SSF) (TC 2.A.21) family.</text>
</comment>
<proteinExistence type="inferred from homology"/>
<keyword evidence="3" id="KW-0813">Transport</keyword>
<dbReference type="GO" id="GO:0005886">
    <property type="term" value="C:plasma membrane"/>
    <property type="evidence" value="ECO:0007669"/>
    <property type="project" value="UniProtKB-SubCell"/>
</dbReference>
<evidence type="ECO:0000256" key="9">
    <source>
        <dbReference type="ARBA" id="ARBA00023136"/>
    </source>
</evidence>
<evidence type="ECO:0000256" key="1">
    <source>
        <dbReference type="ARBA" id="ARBA00004651"/>
    </source>
</evidence>
<accession>A0AAE0WD36</accession>
<evidence type="ECO:0000256" key="4">
    <source>
        <dbReference type="ARBA" id="ARBA00022475"/>
    </source>
</evidence>
<evidence type="ECO:0000256" key="8">
    <source>
        <dbReference type="ARBA" id="ARBA00023065"/>
    </source>
</evidence>
<dbReference type="Gene3D" id="1.20.1730.10">
    <property type="entry name" value="Sodium/glucose cotransporter"/>
    <property type="match status" value="1"/>
</dbReference>
<keyword evidence="6 12" id="KW-1133">Transmembrane helix</keyword>